<dbReference type="SMART" id="SM00827">
    <property type="entry name" value="PKS_AT"/>
    <property type="match status" value="1"/>
</dbReference>
<evidence type="ECO:0000256" key="4">
    <source>
        <dbReference type="PROSITE-ProRule" id="PRU01363"/>
    </source>
</evidence>
<dbReference type="Pfam" id="PF00698">
    <property type="entry name" value="Acyl_transf_1"/>
    <property type="match status" value="1"/>
</dbReference>
<feature type="region of interest" description="Disordered" evidence="5">
    <location>
        <begin position="1457"/>
        <end position="1486"/>
    </location>
</feature>
<name>B9M435_GEODF</name>
<dbReference type="Pfam" id="PF08659">
    <property type="entry name" value="KR"/>
    <property type="match status" value="1"/>
</dbReference>
<dbReference type="SUPFAM" id="SSF55048">
    <property type="entry name" value="Probable ACP-binding domain of malonyl-CoA ACP transacylase"/>
    <property type="match status" value="1"/>
</dbReference>
<gene>
    <name evidence="9" type="ordered locus">Geob_3147</name>
</gene>
<dbReference type="InterPro" id="IPR036291">
    <property type="entry name" value="NAD(P)-bd_dom_sf"/>
</dbReference>
<evidence type="ECO:0000259" key="6">
    <source>
        <dbReference type="PROSITE" id="PS50075"/>
    </source>
</evidence>
<proteinExistence type="predicted"/>
<feature type="region of interest" description="N-terminal hotdog fold" evidence="4">
    <location>
        <begin position="1965"/>
        <end position="2095"/>
    </location>
</feature>
<dbReference type="GO" id="GO:0004315">
    <property type="term" value="F:3-oxoacyl-[acyl-carrier-protein] synthase activity"/>
    <property type="evidence" value="ECO:0007669"/>
    <property type="project" value="InterPro"/>
</dbReference>
<protein>
    <submittedName>
        <fullName evidence="9">Polyketide synthase</fullName>
    </submittedName>
</protein>
<dbReference type="EMBL" id="CP001390">
    <property type="protein sequence ID" value="ACM21490.1"/>
    <property type="molecule type" value="Genomic_DNA"/>
</dbReference>
<evidence type="ECO:0000313" key="9">
    <source>
        <dbReference type="EMBL" id="ACM21490.1"/>
    </source>
</evidence>
<dbReference type="Proteomes" id="UP000007721">
    <property type="component" value="Chromosome"/>
</dbReference>
<organism evidence="9 10">
    <name type="scientific">Geotalea daltonii (strain DSM 22248 / JCM 15807 / FRC-32)</name>
    <name type="common">Geobacter daltonii</name>
    <dbReference type="NCBI Taxonomy" id="316067"/>
    <lineage>
        <taxon>Bacteria</taxon>
        <taxon>Pseudomonadati</taxon>
        <taxon>Thermodesulfobacteriota</taxon>
        <taxon>Desulfuromonadia</taxon>
        <taxon>Geobacterales</taxon>
        <taxon>Geobacteraceae</taxon>
        <taxon>Geotalea</taxon>
    </lineage>
</organism>
<dbReference type="PROSITE" id="PS52019">
    <property type="entry name" value="PKS_MFAS_DH"/>
    <property type="match status" value="1"/>
</dbReference>
<dbReference type="InterPro" id="IPR016035">
    <property type="entry name" value="Acyl_Trfase/lysoPLipase"/>
</dbReference>
<dbReference type="eggNOG" id="COG0236">
    <property type="taxonomic scope" value="Bacteria"/>
</dbReference>
<feature type="region of interest" description="C-terminal hotdog fold" evidence="4">
    <location>
        <begin position="2107"/>
        <end position="2256"/>
    </location>
</feature>
<dbReference type="Pfam" id="PF16197">
    <property type="entry name" value="KAsynt_C_assoc"/>
    <property type="match status" value="1"/>
</dbReference>
<dbReference type="SUPFAM" id="SSF51735">
    <property type="entry name" value="NAD(P)-binding Rossmann-fold domains"/>
    <property type="match status" value="2"/>
</dbReference>
<dbReference type="InterPro" id="IPR018201">
    <property type="entry name" value="Ketoacyl_synth_AS"/>
</dbReference>
<dbReference type="Gene3D" id="3.40.366.10">
    <property type="entry name" value="Malonyl-Coenzyme A Acyl Carrier Protein, domain 2"/>
    <property type="match status" value="1"/>
</dbReference>
<dbReference type="PANTHER" id="PTHR43074:SF1">
    <property type="entry name" value="BETA-KETOACYL SYNTHASE FAMILY PROTEIN-RELATED"/>
    <property type="match status" value="1"/>
</dbReference>
<dbReference type="CDD" id="cd00833">
    <property type="entry name" value="PKS"/>
    <property type="match status" value="1"/>
</dbReference>
<feature type="active site" description="Proton donor; for dehydratase activity" evidence="4">
    <location>
        <position position="2172"/>
    </location>
</feature>
<dbReference type="Pfam" id="PF14765">
    <property type="entry name" value="PS-DH"/>
    <property type="match status" value="1"/>
</dbReference>
<dbReference type="InterPro" id="IPR013968">
    <property type="entry name" value="PKS_KR"/>
</dbReference>
<evidence type="ECO:0000256" key="3">
    <source>
        <dbReference type="ARBA" id="ARBA00022679"/>
    </source>
</evidence>
<dbReference type="RefSeq" id="WP_012648218.1">
    <property type="nucleotide sequence ID" value="NC_011979.1"/>
</dbReference>
<reference evidence="9 10" key="1">
    <citation type="submission" date="2009-01" db="EMBL/GenBank/DDBJ databases">
        <title>Complete sequence of Geobacter sp. FRC-32.</title>
        <authorList>
            <consortium name="US DOE Joint Genome Institute"/>
            <person name="Lucas S."/>
            <person name="Copeland A."/>
            <person name="Lapidus A."/>
            <person name="Glavina del Rio T."/>
            <person name="Dalin E."/>
            <person name="Tice H."/>
            <person name="Bruce D."/>
            <person name="Goodwin L."/>
            <person name="Pitluck S."/>
            <person name="Saunders E."/>
            <person name="Brettin T."/>
            <person name="Detter J.C."/>
            <person name="Han C."/>
            <person name="Larimer F."/>
            <person name="Land M."/>
            <person name="Hauser L."/>
            <person name="Kyrpides N."/>
            <person name="Ovchinnikova G."/>
            <person name="Kostka J."/>
            <person name="Richardson P."/>
        </authorList>
    </citation>
    <scope>NUCLEOTIDE SEQUENCE [LARGE SCALE GENOMIC DNA]</scope>
    <source>
        <strain evidence="10">DSM 22248 / JCM 15807 / FRC-32</strain>
    </source>
</reference>
<feature type="active site" description="Proton acceptor; for dehydratase activity" evidence="4">
    <location>
        <position position="1999"/>
    </location>
</feature>
<dbReference type="STRING" id="316067.Geob_3147"/>
<dbReference type="CDD" id="cd08953">
    <property type="entry name" value="KR_2_SDR_x"/>
    <property type="match status" value="1"/>
</dbReference>
<dbReference type="Pfam" id="PF00550">
    <property type="entry name" value="PP-binding"/>
    <property type="match status" value="4"/>
</dbReference>
<dbReference type="PROSITE" id="PS00606">
    <property type="entry name" value="KS3_1"/>
    <property type="match status" value="1"/>
</dbReference>
<feature type="domain" description="Carrier" evidence="6">
    <location>
        <begin position="1377"/>
        <end position="1457"/>
    </location>
</feature>
<feature type="domain" description="Carrier" evidence="6">
    <location>
        <begin position="1090"/>
        <end position="1170"/>
    </location>
</feature>
<keyword evidence="2" id="KW-0597">Phosphoprotein</keyword>
<dbReference type="OrthoDB" id="5476655at2"/>
<dbReference type="InterPro" id="IPR042104">
    <property type="entry name" value="PKS_dehydratase_sf"/>
</dbReference>
<dbReference type="InterPro" id="IPR049900">
    <property type="entry name" value="PKS_mFAS_DH"/>
</dbReference>
<dbReference type="eggNOG" id="COG3321">
    <property type="taxonomic scope" value="Bacteria"/>
</dbReference>
<sequence>MKKNDVKPDATASSTPLAIIGIGCLFPQANDPDAYWSNVAEGIDAITEIPATHWQIADYFDGDPKSPDRTYGRRGGFISPIPFNPMEFNIPPNILEAIDTSQLLGLVVAGQALKDAGYGPGSDYDRNRASVILGVTGTLELVVPLGARLGHPVWRKALKEAGVDENIAEDVVQRIADSYVSWQENSFPGLLGNVVAGRISKHYDLGGTNCVVDAACASSFSALHLAAMELDSGKADMVVTGGIDTFNDIFMYMCFSKTPALSPTGNAKPFDASGDGTILGEGLGIVVIKRLADAERDGDRIYAVVRGIGSSSDGKGDAIYAPSAGGQKKALVDAYNRAGVTPDSIGLIEAHGTGTKVGDAVEVSALRDVYGEADTPWCALGSVKSQIGHTKASAGAAGLIKSALALHHKVLPPTIKVEKPLKEVTAERTPFYLTTRKRPWLPRDNGPRRAAVSAFGFGGSNFHVVLEEYKPAKEAADWDGNVQLVALSAQGADKLQAALDNLSASASWEEVRAFAAKSRAAFDSRAPFRMALVVEREKTNLGTVVNNAKMMLGKNAASSWSTPDGAFFAHGSPPGKLGMLFPGQGAQYTGMLRDLACNFPQMLDSLAAADDGFATATGERLSDLIYPPTAFDGEARERQEVALRATESAQPAIGAVSTGALNILKTFGLNPDAVAGHSYGELTALHAAGRLDEMTLNQLSRLRGRLMGETKGEKGSMLAVSAPLATIEQLLAEEKIDLVLANRNAPSQGVLSGKSAEIDRAADIITGRGIPCKKIPVAAAFHSTLVADAAAPFQKALDSVIFNPAQLPVYANTTATEYPAENTAAKALLAGQLANSVEFVAEIDAMYAAGIRTFVEVGPGARLTGLVKAILGDKEHLAVALDSSAGKRSGIADLGRLLAQMVVLGYPVRLSIWDEGYEIPAGNGKKPAMTVPICGANYVKPKAKRPPLPKQIQPNVARPVQPATQPAAAFHSQGPAVSHTTTSVSPDALAESMRVTRDSLSLLQKMQEDTAQLHRRFLEGQEAANRTFQTLLEQQQRLFQGTITPGSMPLPASVAPSATVQQVAVQPVQAPSAPATAAPAVSAPNPAPPAAANRTAETLLAVVSEKTGYPVEMLEMEMGMDADLGIDSIKRVEILSAIQERLPGAPVIGPEHLGTLRTLGDIAGYLGAGAPLSAPAPQAVTASLSSAGNIQVAETLLAVVSEKTGYPVEMLEMEMGMDADLGIDSIKRVEILSAIQERLPGAPVIGPEHLGTLRTLGDIAGYLGAGASVAAPGSMATAPAAAGNVAETLLAVVSEKTGYPVEMLEMEMGMDADLGIDSIKRVEILSAIQERLPGTPVIGPEHLGTLRTLGDIAGYLGAGSTPVQAALPQAAAMPISAGAGDVSRVLLEVVSEKTGYPVEMLEMEMGLDSDLGIDSIKRVEILSTIQERLPGAPVIGPEHLGTLKTLGEIARHLGSTAATAEPAPVQSSLQAAAEPESGKESRISRSTILPGELGVTKDAEELQIGTDSEFWVTDDGSPFTAELCTMLFRRGFTVRRISNHEEHEIIPPAKLAGLVISAPQSGTDGQFLEKAFILLKSAAPALRKAGVEGGARFATISRLDGAFGCGTTNELADPLSGGLAGFTKTAAREWPEVTCKAMDLGIFQNPTTMAEAITSELFRVGPLEVGLGPEQRVGLQLAELPAAETASTPLREGDVVVITGGGRGVTAETAVALSRAYRPFLVLLGRSPEPVQEPAWLSPLTEEAQIKKGIIEQAGGKLHPRDIEERYRGVLAGRELRATLARIGAAGGKAAYHSVDIRDVGQVRNLLAGIRQKHGQIRGLVHGAGVLADRLIVDKSVDQFAMVYGTKVDGLHSLLNATAEDELRFIALFSSTTGRFGRVGQVDYAVANEVLNKLAQAEMRKRPGCRVVSINWGPWDGGMVTPSLKKVFAGEGIGLIGLAAGGDFLVREIAATGSPVEVVAIAGAAGELSAISPNSRSQVLPEAFALNLTVNEYPFLRSHVLDGKAVLPMAVIVEWLAHGALHGNPGLHFHGFNDLRICKGVVFEQGSPCTLSFLAGKAQKRDSFYLVPVELTSATVEGKKILHAKAEIILAGRLPEGIRSIIEIPSTPYEPKNGKIYDKERLFHGPELHGIEQVIGCSTKGIAAMAKGAPSPASWIKQPLRSVWLTDPLVMDSAFQLMILWSFERFGAGSLPCFAGRYRQYVDSFPIEGVQVVVRITEERQKSATADMEFLDRHSGKLVARLEGYECVIDPSLKQAFQRNQLAKTGGVQLGAA</sequence>
<dbReference type="InterPro" id="IPR057326">
    <property type="entry name" value="KR_dom"/>
</dbReference>
<dbReference type="InterPro" id="IPR001227">
    <property type="entry name" value="Ac_transferase_dom_sf"/>
</dbReference>
<feature type="domain" description="Ketosynthase family 3 (KS3)" evidence="7">
    <location>
        <begin position="14"/>
        <end position="468"/>
    </location>
</feature>
<dbReference type="InterPro" id="IPR036736">
    <property type="entry name" value="ACP-like_sf"/>
</dbReference>
<keyword evidence="3" id="KW-0808">Transferase</keyword>
<dbReference type="InterPro" id="IPR049551">
    <property type="entry name" value="PKS_DH_C"/>
</dbReference>
<feature type="domain" description="Carrier" evidence="6">
    <location>
        <begin position="1187"/>
        <end position="1267"/>
    </location>
</feature>
<dbReference type="PROSITE" id="PS51257">
    <property type="entry name" value="PROKAR_LIPOPROTEIN"/>
    <property type="match status" value="1"/>
</dbReference>
<dbReference type="InterPro" id="IPR052568">
    <property type="entry name" value="PKS-FAS_Synthase"/>
</dbReference>
<dbReference type="InterPro" id="IPR020841">
    <property type="entry name" value="PKS_Beta-ketoAc_synthase_dom"/>
</dbReference>
<dbReference type="Gene3D" id="3.10.129.110">
    <property type="entry name" value="Polyketide synthase dehydratase"/>
    <property type="match status" value="1"/>
</dbReference>
<feature type="domain" description="PKS/mFAS DH" evidence="8">
    <location>
        <begin position="1965"/>
        <end position="2256"/>
    </location>
</feature>
<evidence type="ECO:0000256" key="2">
    <source>
        <dbReference type="ARBA" id="ARBA00022553"/>
    </source>
</evidence>
<dbReference type="SUPFAM" id="SSF47336">
    <property type="entry name" value="ACP-like"/>
    <property type="match status" value="4"/>
</dbReference>
<dbReference type="HOGENOM" id="CLU_000022_30_2_7"/>
<dbReference type="InterPro" id="IPR014030">
    <property type="entry name" value="Ketoacyl_synth_N"/>
</dbReference>
<dbReference type="PROSITE" id="PS52004">
    <property type="entry name" value="KS3_2"/>
    <property type="match status" value="1"/>
</dbReference>
<evidence type="ECO:0000313" key="10">
    <source>
        <dbReference type="Proteomes" id="UP000007721"/>
    </source>
</evidence>
<dbReference type="PANTHER" id="PTHR43074">
    <property type="entry name" value="OMEGA-3 POLYUNSATURATED FATTY ACID SYNTHASE PFAB-RELATED"/>
    <property type="match status" value="1"/>
</dbReference>
<dbReference type="PROSITE" id="PS50075">
    <property type="entry name" value="CARRIER"/>
    <property type="match status" value="4"/>
</dbReference>
<dbReference type="GO" id="GO:0006633">
    <property type="term" value="P:fatty acid biosynthetic process"/>
    <property type="evidence" value="ECO:0007669"/>
    <property type="project" value="InterPro"/>
</dbReference>
<dbReference type="Pfam" id="PF00109">
    <property type="entry name" value="ketoacyl-synt"/>
    <property type="match status" value="1"/>
</dbReference>
<accession>B9M435</accession>
<dbReference type="eggNOG" id="COG1028">
    <property type="taxonomic scope" value="Bacteria"/>
</dbReference>
<dbReference type="Gene3D" id="1.10.1200.10">
    <property type="entry name" value="ACP-like"/>
    <property type="match status" value="4"/>
</dbReference>
<dbReference type="InterPro" id="IPR032821">
    <property type="entry name" value="PKS_assoc"/>
</dbReference>
<dbReference type="KEGG" id="geo:Geob_3147"/>
<evidence type="ECO:0000259" key="7">
    <source>
        <dbReference type="PROSITE" id="PS52004"/>
    </source>
</evidence>
<dbReference type="Pfam" id="PF02801">
    <property type="entry name" value="Ketoacyl-synt_C"/>
    <property type="match status" value="1"/>
</dbReference>
<dbReference type="InterPro" id="IPR016036">
    <property type="entry name" value="Malonyl_transacylase_ACP-bd"/>
</dbReference>
<dbReference type="SMART" id="SM00822">
    <property type="entry name" value="PKS_KR"/>
    <property type="match status" value="1"/>
</dbReference>
<dbReference type="Gene3D" id="3.40.50.720">
    <property type="entry name" value="NAD(P)-binding Rossmann-like Domain"/>
    <property type="match status" value="1"/>
</dbReference>
<dbReference type="InterPro" id="IPR014043">
    <property type="entry name" value="Acyl_transferase_dom"/>
</dbReference>
<dbReference type="InterPro" id="IPR016039">
    <property type="entry name" value="Thiolase-like"/>
</dbReference>
<dbReference type="InterPro" id="IPR014031">
    <property type="entry name" value="Ketoacyl_synth_C"/>
</dbReference>
<keyword evidence="10" id="KW-1185">Reference proteome</keyword>
<dbReference type="Gene3D" id="3.40.47.10">
    <property type="match status" value="1"/>
</dbReference>
<evidence type="ECO:0000256" key="1">
    <source>
        <dbReference type="ARBA" id="ARBA00022450"/>
    </source>
</evidence>
<dbReference type="SMART" id="SM00825">
    <property type="entry name" value="PKS_KS"/>
    <property type="match status" value="1"/>
</dbReference>
<dbReference type="SUPFAM" id="SSF53901">
    <property type="entry name" value="Thiolase-like"/>
    <property type="match status" value="1"/>
</dbReference>
<dbReference type="InterPro" id="IPR009081">
    <property type="entry name" value="PP-bd_ACP"/>
</dbReference>
<evidence type="ECO:0000256" key="5">
    <source>
        <dbReference type="SAM" id="MobiDB-lite"/>
    </source>
</evidence>
<evidence type="ECO:0000259" key="8">
    <source>
        <dbReference type="PROSITE" id="PS52019"/>
    </source>
</evidence>
<keyword evidence="1" id="KW-0596">Phosphopantetheine</keyword>
<feature type="domain" description="Carrier" evidence="6">
    <location>
        <begin position="1280"/>
        <end position="1360"/>
    </location>
</feature>
<dbReference type="SUPFAM" id="SSF52151">
    <property type="entry name" value="FabD/lysophospholipase-like"/>
    <property type="match status" value="1"/>
</dbReference>